<proteinExistence type="predicted"/>
<dbReference type="HOGENOM" id="CLU_010140_0_0_4"/>
<dbReference type="STRING" id="882378.RBRH_00073"/>
<dbReference type="eggNOG" id="COG0457">
    <property type="taxonomic scope" value="Bacteria"/>
</dbReference>
<accession>E5ANM4</accession>
<sequence>MHLNLAMMYLTRRDFVRGWRAYEWRHATLATPHTIDLPRWLGDVPLADQTLLVHAEQGLGDTLHFLRYVPRLVPLAAHVVLQVQVELARLLEPFCARHRITLVHDGTRLPPCDCHVPLLSLPRVLNLDDQTLHETSVPYLQVPLAYQHKWQGRLTRHAPSRIGLAWSGRIQPNETRAVPFDVLKPLLTLPQIDWFVLQCDWTRADLDAFNAMQATHVHRLDAAIGDFADTAAIIEQLDAMVSVDTSIAHLAGALGAPLWLMLPFAADWRWFEDPHRTPWYPRARLVRQRVAGQWEDVISRVRDEIAATTARTHA</sequence>
<dbReference type="Gene3D" id="3.40.50.2000">
    <property type="entry name" value="Glycogen Phosphorylase B"/>
    <property type="match status" value="1"/>
</dbReference>
<dbReference type="EMBL" id="FR687359">
    <property type="protein sequence ID" value="CBW74206.1"/>
    <property type="molecule type" value="Genomic_DNA"/>
</dbReference>
<reference evidence="1 2" key="1">
    <citation type="journal article" date="2011" name="J. Bacteriol.">
        <title>Complete genome sequence of Burkholderia rhizoxinica, an endosymbiont of Rhizopus microsporus.</title>
        <authorList>
            <person name="Lackner G."/>
            <person name="Moebius N."/>
            <person name="Partida-Martinez L."/>
            <person name="Hertweck C."/>
        </authorList>
    </citation>
    <scope>NUCLEOTIDE SEQUENCE [LARGE SCALE GENOMIC DNA]</scope>
    <source>
        <strain evidence="2">DSM 19002 / CIP 109453 / HKI 454</strain>
    </source>
</reference>
<dbReference type="Proteomes" id="UP000007437">
    <property type="component" value="Chromosome"/>
</dbReference>
<dbReference type="SUPFAM" id="SSF53756">
    <property type="entry name" value="UDP-Glycosyltransferase/glycogen phosphorylase"/>
    <property type="match status" value="1"/>
</dbReference>
<gene>
    <name evidence="1" type="ordered locus">RBRH_00073</name>
</gene>
<dbReference type="AlphaFoldDB" id="E5ANM4"/>
<name>E5ANM4_MYCRK</name>
<evidence type="ECO:0000313" key="2">
    <source>
        <dbReference type="Proteomes" id="UP000007437"/>
    </source>
</evidence>
<organism evidence="1 2">
    <name type="scientific">Mycetohabitans rhizoxinica (strain DSM 19002 / CIP 109453 / HKI 454)</name>
    <name type="common">Paraburkholderia rhizoxinica</name>
    <dbReference type="NCBI Taxonomy" id="882378"/>
    <lineage>
        <taxon>Bacteria</taxon>
        <taxon>Pseudomonadati</taxon>
        <taxon>Pseudomonadota</taxon>
        <taxon>Betaproteobacteria</taxon>
        <taxon>Burkholderiales</taxon>
        <taxon>Burkholderiaceae</taxon>
        <taxon>Mycetohabitans</taxon>
    </lineage>
</organism>
<dbReference type="KEGG" id="brh:RBRH_00073"/>
<protein>
    <submittedName>
        <fullName evidence="1">Tetratricopeptide repeat family protein</fullName>
    </submittedName>
</protein>
<evidence type="ECO:0000313" key="1">
    <source>
        <dbReference type="EMBL" id="CBW74206.1"/>
    </source>
</evidence>
<dbReference type="eggNOG" id="COG0859">
    <property type="taxonomic scope" value="Bacteria"/>
</dbReference>